<dbReference type="Proteomes" id="UP000479293">
    <property type="component" value="Unassembled WGS sequence"/>
</dbReference>
<keyword evidence="3" id="KW-0804">Transcription</keyword>
<keyword evidence="6" id="KW-1185">Reference proteome</keyword>
<dbReference type="SUPFAM" id="SSF46785">
    <property type="entry name" value="Winged helix' DNA-binding domain"/>
    <property type="match status" value="1"/>
</dbReference>
<dbReference type="InterPro" id="IPR037171">
    <property type="entry name" value="NagB/RpiA_transferase-like"/>
</dbReference>
<sequence length="249" mass="28022">MLKDERQLWILDKLGTDNRVSLVALSRELDVSYDSIRRDVIELEERGLLKKVHGGAIANSYLPMRVRQAMGIPNAEISLIAQKARTLFVNGQIVLMDGGTTNLYIAEQMPHNLELTVITNSPPLANALVGHPKVEVILLGGTFHKRYQITMGSETTEQLRHFKADLYFMGVVGIHPTSGLTIRHYEEAQLKRQMMAISGETVVCVTMEKINTVEAYKICAFEDIDKLIYSTSDIVPKTGEWPLHELEFI</sequence>
<dbReference type="AlphaFoldDB" id="A0A7C9BHJ8"/>
<dbReference type="Gene3D" id="3.40.50.1360">
    <property type="match status" value="1"/>
</dbReference>
<proteinExistence type="predicted"/>
<keyword evidence="1" id="KW-0678">Repressor</keyword>
<dbReference type="Gene3D" id="1.10.10.10">
    <property type="entry name" value="Winged helix-like DNA-binding domain superfamily/Winged helix DNA-binding domain"/>
    <property type="match status" value="1"/>
</dbReference>
<dbReference type="EMBL" id="WHLY01000002">
    <property type="protein sequence ID" value="MPR34583.1"/>
    <property type="molecule type" value="Genomic_DNA"/>
</dbReference>
<dbReference type="InterPro" id="IPR036388">
    <property type="entry name" value="WH-like_DNA-bd_sf"/>
</dbReference>
<dbReference type="PRINTS" id="PR00037">
    <property type="entry name" value="HTHLACR"/>
</dbReference>
<comment type="caution">
    <text evidence="5">The sequence shown here is derived from an EMBL/GenBank/DDBJ whole genome shotgun (WGS) entry which is preliminary data.</text>
</comment>
<dbReference type="InterPro" id="IPR050313">
    <property type="entry name" value="Carb_Metab_HTH_regulators"/>
</dbReference>
<dbReference type="SMART" id="SM00420">
    <property type="entry name" value="HTH_DEOR"/>
    <property type="match status" value="1"/>
</dbReference>
<dbReference type="RefSeq" id="WP_152760929.1">
    <property type="nucleotide sequence ID" value="NZ_WHLY01000002.1"/>
</dbReference>
<dbReference type="Pfam" id="PF08220">
    <property type="entry name" value="HTH_DeoR"/>
    <property type="match status" value="1"/>
</dbReference>
<dbReference type="PANTHER" id="PTHR30363">
    <property type="entry name" value="HTH-TYPE TRANSCRIPTIONAL REGULATOR SRLR-RELATED"/>
    <property type="match status" value="1"/>
</dbReference>
<dbReference type="InterPro" id="IPR036390">
    <property type="entry name" value="WH_DNA-bd_sf"/>
</dbReference>
<dbReference type="PROSITE" id="PS51000">
    <property type="entry name" value="HTH_DEOR_2"/>
    <property type="match status" value="1"/>
</dbReference>
<feature type="domain" description="HTH deoR-type" evidence="4">
    <location>
        <begin position="3"/>
        <end position="58"/>
    </location>
</feature>
<accession>A0A7C9BHJ8</accession>
<dbReference type="InterPro" id="IPR014036">
    <property type="entry name" value="DeoR-like_C"/>
</dbReference>
<evidence type="ECO:0000313" key="6">
    <source>
        <dbReference type="Proteomes" id="UP000479293"/>
    </source>
</evidence>
<dbReference type="Pfam" id="PF00455">
    <property type="entry name" value="DeoRC"/>
    <property type="match status" value="1"/>
</dbReference>
<dbReference type="SUPFAM" id="SSF100950">
    <property type="entry name" value="NagB/RpiA/CoA transferase-like"/>
    <property type="match status" value="1"/>
</dbReference>
<evidence type="ECO:0000256" key="2">
    <source>
        <dbReference type="ARBA" id="ARBA00023015"/>
    </source>
</evidence>
<evidence type="ECO:0000259" key="4">
    <source>
        <dbReference type="PROSITE" id="PS51000"/>
    </source>
</evidence>
<keyword evidence="2" id="KW-0805">Transcription regulation</keyword>
<reference evidence="5 6" key="1">
    <citation type="submission" date="2019-10" db="EMBL/GenBank/DDBJ databases">
        <title>Draft Genome Sequence of Cytophagaceae sp. SJW1-29.</title>
        <authorList>
            <person name="Choi A."/>
        </authorList>
    </citation>
    <scope>NUCLEOTIDE SEQUENCE [LARGE SCALE GENOMIC DNA]</scope>
    <source>
        <strain evidence="5 6">SJW1-29</strain>
    </source>
</reference>
<organism evidence="5 6">
    <name type="scientific">Salmonirosea aquatica</name>
    <dbReference type="NCBI Taxonomy" id="2654236"/>
    <lineage>
        <taxon>Bacteria</taxon>
        <taxon>Pseudomonadati</taxon>
        <taxon>Bacteroidota</taxon>
        <taxon>Cytophagia</taxon>
        <taxon>Cytophagales</taxon>
        <taxon>Spirosomataceae</taxon>
        <taxon>Salmonirosea</taxon>
    </lineage>
</organism>
<dbReference type="SMART" id="SM01134">
    <property type="entry name" value="DeoRC"/>
    <property type="match status" value="1"/>
</dbReference>
<dbReference type="InterPro" id="IPR001034">
    <property type="entry name" value="DeoR_HTH"/>
</dbReference>
<evidence type="ECO:0000256" key="3">
    <source>
        <dbReference type="ARBA" id="ARBA00023163"/>
    </source>
</evidence>
<dbReference type="PANTHER" id="PTHR30363:SF4">
    <property type="entry name" value="GLYCEROL-3-PHOSPHATE REGULON REPRESSOR"/>
    <property type="match status" value="1"/>
</dbReference>
<evidence type="ECO:0000256" key="1">
    <source>
        <dbReference type="ARBA" id="ARBA00022491"/>
    </source>
</evidence>
<gene>
    <name evidence="5" type="ORF">GBK04_14760</name>
</gene>
<name>A0A7C9BHJ8_9BACT</name>
<protein>
    <submittedName>
        <fullName evidence="5">DeoR family transcriptional regulator</fullName>
    </submittedName>
</protein>
<evidence type="ECO:0000313" key="5">
    <source>
        <dbReference type="EMBL" id="MPR34583.1"/>
    </source>
</evidence>
<dbReference type="GO" id="GO:0003700">
    <property type="term" value="F:DNA-binding transcription factor activity"/>
    <property type="evidence" value="ECO:0007669"/>
    <property type="project" value="InterPro"/>
</dbReference>